<dbReference type="EMBL" id="MHRX01000018">
    <property type="protein sequence ID" value="OHA34056.1"/>
    <property type="molecule type" value="Genomic_DNA"/>
</dbReference>
<keyword evidence="1" id="KW-0472">Membrane</keyword>
<keyword evidence="1" id="KW-0812">Transmembrane</keyword>
<dbReference type="STRING" id="1802319.A2928_02620"/>
<evidence type="ECO:0000256" key="1">
    <source>
        <dbReference type="SAM" id="Phobius"/>
    </source>
</evidence>
<gene>
    <name evidence="2" type="ORF">A2928_02620</name>
</gene>
<feature type="transmembrane region" description="Helical" evidence="1">
    <location>
        <begin position="56"/>
        <end position="75"/>
    </location>
</feature>
<name>A0A1G2NDB8_9BACT</name>
<proteinExistence type="predicted"/>
<dbReference type="Proteomes" id="UP000176221">
    <property type="component" value="Unassembled WGS sequence"/>
</dbReference>
<organism evidence="2 3">
    <name type="scientific">Candidatus Taylorbacteria bacterium RIFCSPLOWO2_01_FULL_45_15b</name>
    <dbReference type="NCBI Taxonomy" id="1802319"/>
    <lineage>
        <taxon>Bacteria</taxon>
        <taxon>Candidatus Tayloriibacteriota</taxon>
    </lineage>
</organism>
<comment type="caution">
    <text evidence="2">The sequence shown here is derived from an EMBL/GenBank/DDBJ whole genome shotgun (WGS) entry which is preliminary data.</text>
</comment>
<feature type="transmembrane region" description="Helical" evidence="1">
    <location>
        <begin position="87"/>
        <end position="109"/>
    </location>
</feature>
<reference evidence="2 3" key="1">
    <citation type="journal article" date="2016" name="Nat. Commun.">
        <title>Thousands of microbial genomes shed light on interconnected biogeochemical processes in an aquifer system.</title>
        <authorList>
            <person name="Anantharaman K."/>
            <person name="Brown C.T."/>
            <person name="Hug L.A."/>
            <person name="Sharon I."/>
            <person name="Castelle C.J."/>
            <person name="Probst A.J."/>
            <person name="Thomas B.C."/>
            <person name="Singh A."/>
            <person name="Wilkins M.J."/>
            <person name="Karaoz U."/>
            <person name="Brodie E.L."/>
            <person name="Williams K.H."/>
            <person name="Hubbard S.S."/>
            <person name="Banfield J.F."/>
        </authorList>
    </citation>
    <scope>NUCLEOTIDE SEQUENCE [LARGE SCALE GENOMIC DNA]</scope>
</reference>
<evidence type="ECO:0000313" key="3">
    <source>
        <dbReference type="Proteomes" id="UP000176221"/>
    </source>
</evidence>
<dbReference type="AlphaFoldDB" id="A0A1G2NDB8"/>
<evidence type="ECO:0000313" key="2">
    <source>
        <dbReference type="EMBL" id="OHA34056.1"/>
    </source>
</evidence>
<feature type="transmembrane region" description="Helical" evidence="1">
    <location>
        <begin position="129"/>
        <end position="148"/>
    </location>
</feature>
<accession>A0A1G2NDB8</accession>
<sequence>MGFREDSIKKRVNKILLLALLPILALIFLIHQELYESNFASVDWCYTEVYCGGPQIVILIFSAISTLALLAYLFVRKKDARNVASTAQGNFAVAGAGLGVFLAALSTFFIPILQVLREAASGGVDSARLLFPIYIVIGGFIGLVLGYLKKKK</sequence>
<feature type="transmembrane region" description="Helical" evidence="1">
    <location>
        <begin position="12"/>
        <end position="31"/>
    </location>
</feature>
<protein>
    <submittedName>
        <fullName evidence="2">Uncharacterized protein</fullName>
    </submittedName>
</protein>
<keyword evidence="1" id="KW-1133">Transmembrane helix</keyword>